<dbReference type="AlphaFoldDB" id="A0A7N9C987"/>
<dbReference type="Ensembl" id="ENSMFAT00000087573.1">
    <property type="protein sequence ID" value="ENSMFAP00000046604.1"/>
    <property type="gene ID" value="ENSMFAG00000055473.1"/>
</dbReference>
<evidence type="ECO:0000313" key="1">
    <source>
        <dbReference type="Ensembl" id="ENSMFAP00000046604.1"/>
    </source>
</evidence>
<sequence>MECSVWKKYCCMRLHTQPGTAQALPGTVSVWEAMKRAQISPRVTRVSVWEEIDDSIHLSPGTLS</sequence>
<reference evidence="1" key="2">
    <citation type="submission" date="2025-08" db="UniProtKB">
        <authorList>
            <consortium name="Ensembl"/>
        </authorList>
    </citation>
    <scope>IDENTIFICATION</scope>
</reference>
<organism evidence="1 2">
    <name type="scientific">Macaca fascicularis</name>
    <name type="common">Crab-eating macaque</name>
    <name type="synonym">Cynomolgus monkey</name>
    <dbReference type="NCBI Taxonomy" id="9541"/>
    <lineage>
        <taxon>Eukaryota</taxon>
        <taxon>Metazoa</taxon>
        <taxon>Chordata</taxon>
        <taxon>Craniata</taxon>
        <taxon>Vertebrata</taxon>
        <taxon>Euteleostomi</taxon>
        <taxon>Mammalia</taxon>
        <taxon>Eutheria</taxon>
        <taxon>Euarchontoglires</taxon>
        <taxon>Primates</taxon>
        <taxon>Haplorrhini</taxon>
        <taxon>Catarrhini</taxon>
        <taxon>Cercopithecidae</taxon>
        <taxon>Cercopithecinae</taxon>
        <taxon>Macaca</taxon>
    </lineage>
</organism>
<keyword evidence="2" id="KW-1185">Reference proteome</keyword>
<reference evidence="1 2" key="1">
    <citation type="submission" date="2013-03" db="EMBL/GenBank/DDBJ databases">
        <authorList>
            <person name="Warren W."/>
            <person name="Wilson R.K."/>
        </authorList>
    </citation>
    <scope>NUCLEOTIDE SEQUENCE</scope>
</reference>
<evidence type="ECO:0000313" key="2">
    <source>
        <dbReference type="Proteomes" id="UP000233100"/>
    </source>
</evidence>
<protein>
    <submittedName>
        <fullName evidence="1">Uncharacterized protein</fullName>
    </submittedName>
</protein>
<dbReference type="GeneTree" id="ENSGT00910000147220"/>
<name>A0A7N9C987_MACFA</name>
<dbReference type="Proteomes" id="UP000233100">
    <property type="component" value="Chromosome 3"/>
</dbReference>
<accession>A0A7N9C987</accession>
<proteinExistence type="predicted"/>
<reference evidence="1" key="3">
    <citation type="submission" date="2025-09" db="UniProtKB">
        <authorList>
            <consortium name="Ensembl"/>
        </authorList>
    </citation>
    <scope>IDENTIFICATION</scope>
</reference>